<keyword evidence="6 7" id="KW-0472">Membrane</keyword>
<proteinExistence type="predicted"/>
<dbReference type="InterPro" id="IPR003593">
    <property type="entry name" value="AAA+_ATPase"/>
</dbReference>
<evidence type="ECO:0000256" key="5">
    <source>
        <dbReference type="ARBA" id="ARBA00022989"/>
    </source>
</evidence>
<evidence type="ECO:0000313" key="10">
    <source>
        <dbReference type="EMBL" id="MFC4296095.1"/>
    </source>
</evidence>
<dbReference type="Pfam" id="PF00005">
    <property type="entry name" value="ABC_tran"/>
    <property type="match status" value="1"/>
</dbReference>
<feature type="transmembrane region" description="Helical" evidence="7">
    <location>
        <begin position="300"/>
        <end position="319"/>
    </location>
</feature>
<dbReference type="InterPro" id="IPR036640">
    <property type="entry name" value="ABC1_TM_sf"/>
</dbReference>
<dbReference type="RefSeq" id="WP_379539545.1">
    <property type="nucleotide sequence ID" value="NZ_JBHSDR010000006.1"/>
</dbReference>
<dbReference type="InterPro" id="IPR027417">
    <property type="entry name" value="P-loop_NTPase"/>
</dbReference>
<keyword evidence="4 10" id="KW-0067">ATP-binding</keyword>
<keyword evidence="3" id="KW-0547">Nucleotide-binding</keyword>
<evidence type="ECO:0000256" key="4">
    <source>
        <dbReference type="ARBA" id="ARBA00022840"/>
    </source>
</evidence>
<name>A0ABV8RTU0_9SPHN</name>
<feature type="transmembrane region" description="Helical" evidence="7">
    <location>
        <begin position="272"/>
        <end position="294"/>
    </location>
</feature>
<gene>
    <name evidence="10" type="ORF">ACFO0A_13630</name>
</gene>
<feature type="transmembrane region" description="Helical" evidence="7">
    <location>
        <begin position="166"/>
        <end position="188"/>
    </location>
</feature>
<evidence type="ECO:0000256" key="1">
    <source>
        <dbReference type="ARBA" id="ARBA00004651"/>
    </source>
</evidence>
<dbReference type="Gene3D" id="1.20.1560.10">
    <property type="entry name" value="ABC transporter type 1, transmembrane domain"/>
    <property type="match status" value="1"/>
</dbReference>
<dbReference type="EMBL" id="JBHSDR010000006">
    <property type="protein sequence ID" value="MFC4296095.1"/>
    <property type="molecule type" value="Genomic_DNA"/>
</dbReference>
<accession>A0ABV8RTU0</accession>
<evidence type="ECO:0000259" key="8">
    <source>
        <dbReference type="PROSITE" id="PS50893"/>
    </source>
</evidence>
<dbReference type="InterPro" id="IPR039421">
    <property type="entry name" value="Type_1_exporter"/>
</dbReference>
<keyword evidence="11" id="KW-1185">Reference proteome</keyword>
<dbReference type="CDD" id="cd18587">
    <property type="entry name" value="ABC_6TM_LapB_like"/>
    <property type="match status" value="1"/>
</dbReference>
<sequence length="711" mass="77232">MDSESSAPARFGADPLVACIGELASRHGVAFVPGMLAALALRTDGRLPAHQAGPALELLGLNHEPAPGMRLPKRAESYPGIAAVEPDGFVVVHDIKGGDALVWRPETEVARWEPMASLGEQFGGWFMSVYGDPTAMRDASQPWHLRGRDHWFWSEIRKDRRRFSPVLLATLLINVLALALPLFSMNVYDRVIPNRAQSSLWVLAIGVLLAFTLEYALRRARTNVLDQIGRDLDLRLSQKIYSKILSAPLAERKGHTGNMVARVSEYAIVRDFFASTTIVLIVDMAFLVLFVAMIAIIAGWLAVVPLAAILIMAAAGWHLQRKVVDAAREAQADHGLQQTLLVESIAGIETLKSVAGEGAMLGRWRRLAELGAQSQQRLRDISSSAVSLASTFQQVSNIALIVGGYYLFDAGKITMGAIIAIVMLSSRSLSPAGQFAFLLTRGQQARQTLDSIQRLWDAGDERRMGAATIVPQIRTAAIRFEGLGFTYPEASTESLADIDLVINPGDRIAVIGRVASGKSTLGRVLCGLYQPTAGSMLIDGVDSRQFRPHEIREAFRFVAQDSNLFSGTIKDNMMLGSARAGDDDLIAALRTVGADQFLSRDASGFDRPVGEQGSRLSGGQRAFLTLARAFVSPARLLFLDEPTGAMDSQTEKYFVEQLSRSLTPDQTLVISTHRPALFSLCNRLIVLDKGRIVADGPRDEIIATAGVGLKP</sequence>
<protein>
    <submittedName>
        <fullName evidence="10">ATP-binding cassette domain-containing protein</fullName>
    </submittedName>
</protein>
<dbReference type="PROSITE" id="PS50893">
    <property type="entry name" value="ABC_TRANSPORTER_2"/>
    <property type="match status" value="1"/>
</dbReference>
<dbReference type="SMART" id="SM00382">
    <property type="entry name" value="AAA"/>
    <property type="match status" value="1"/>
</dbReference>
<evidence type="ECO:0000259" key="9">
    <source>
        <dbReference type="PROSITE" id="PS50929"/>
    </source>
</evidence>
<dbReference type="PANTHER" id="PTHR24221">
    <property type="entry name" value="ATP-BINDING CASSETTE SUB-FAMILY B"/>
    <property type="match status" value="1"/>
</dbReference>
<dbReference type="SUPFAM" id="SSF52540">
    <property type="entry name" value="P-loop containing nucleoside triphosphate hydrolases"/>
    <property type="match status" value="1"/>
</dbReference>
<dbReference type="Pfam" id="PF00664">
    <property type="entry name" value="ABC_membrane"/>
    <property type="match status" value="1"/>
</dbReference>
<feature type="transmembrane region" description="Helical" evidence="7">
    <location>
        <begin position="200"/>
        <end position="217"/>
    </location>
</feature>
<keyword evidence="5 7" id="KW-1133">Transmembrane helix</keyword>
<dbReference type="SUPFAM" id="SSF90123">
    <property type="entry name" value="ABC transporter transmembrane region"/>
    <property type="match status" value="1"/>
</dbReference>
<reference evidence="11" key="1">
    <citation type="journal article" date="2019" name="Int. J. Syst. Evol. Microbiol.">
        <title>The Global Catalogue of Microorganisms (GCM) 10K type strain sequencing project: providing services to taxonomists for standard genome sequencing and annotation.</title>
        <authorList>
            <consortium name="The Broad Institute Genomics Platform"/>
            <consortium name="The Broad Institute Genome Sequencing Center for Infectious Disease"/>
            <person name="Wu L."/>
            <person name="Ma J."/>
        </authorList>
    </citation>
    <scope>NUCLEOTIDE SEQUENCE [LARGE SCALE GENOMIC DNA]</scope>
    <source>
        <strain evidence="11">CGMCC 1.12989</strain>
    </source>
</reference>
<feature type="domain" description="ABC transporter" evidence="8">
    <location>
        <begin position="478"/>
        <end position="709"/>
    </location>
</feature>
<feature type="domain" description="ABC transmembrane type-1" evidence="9">
    <location>
        <begin position="166"/>
        <end position="444"/>
    </location>
</feature>
<dbReference type="PROSITE" id="PS50929">
    <property type="entry name" value="ABC_TM1F"/>
    <property type="match status" value="1"/>
</dbReference>
<comment type="subcellular location">
    <subcellularLocation>
        <location evidence="1">Cell membrane</location>
        <topology evidence="1">Multi-pass membrane protein</topology>
    </subcellularLocation>
</comment>
<dbReference type="InterPro" id="IPR003439">
    <property type="entry name" value="ABC_transporter-like_ATP-bd"/>
</dbReference>
<evidence type="ECO:0000256" key="2">
    <source>
        <dbReference type="ARBA" id="ARBA00022692"/>
    </source>
</evidence>
<evidence type="ECO:0000256" key="3">
    <source>
        <dbReference type="ARBA" id="ARBA00022741"/>
    </source>
</evidence>
<dbReference type="Proteomes" id="UP001595828">
    <property type="component" value="Unassembled WGS sequence"/>
</dbReference>
<dbReference type="Gene3D" id="3.40.50.300">
    <property type="entry name" value="P-loop containing nucleotide triphosphate hydrolases"/>
    <property type="match status" value="1"/>
</dbReference>
<evidence type="ECO:0000313" key="11">
    <source>
        <dbReference type="Proteomes" id="UP001595828"/>
    </source>
</evidence>
<dbReference type="GO" id="GO:0005524">
    <property type="term" value="F:ATP binding"/>
    <property type="evidence" value="ECO:0007669"/>
    <property type="project" value="UniProtKB-KW"/>
</dbReference>
<keyword evidence="2 7" id="KW-0812">Transmembrane</keyword>
<evidence type="ECO:0000256" key="7">
    <source>
        <dbReference type="SAM" id="Phobius"/>
    </source>
</evidence>
<dbReference type="InterPro" id="IPR011527">
    <property type="entry name" value="ABC1_TM_dom"/>
</dbReference>
<organism evidence="10 11">
    <name type="scientific">Novosphingobium tardum</name>
    <dbReference type="NCBI Taxonomy" id="1538021"/>
    <lineage>
        <taxon>Bacteria</taxon>
        <taxon>Pseudomonadati</taxon>
        <taxon>Pseudomonadota</taxon>
        <taxon>Alphaproteobacteria</taxon>
        <taxon>Sphingomonadales</taxon>
        <taxon>Sphingomonadaceae</taxon>
        <taxon>Novosphingobium</taxon>
    </lineage>
</organism>
<evidence type="ECO:0000256" key="6">
    <source>
        <dbReference type="ARBA" id="ARBA00023136"/>
    </source>
</evidence>
<comment type="caution">
    <text evidence="10">The sequence shown here is derived from an EMBL/GenBank/DDBJ whole genome shotgun (WGS) entry which is preliminary data.</text>
</comment>
<dbReference type="PANTHER" id="PTHR24221:SF248">
    <property type="entry name" value="ABC TRANSPORTER TRANSMEMBRANE REGION"/>
    <property type="match status" value="1"/>
</dbReference>